<dbReference type="OrthoDB" id="1649072at2759"/>
<evidence type="ECO:0000313" key="3">
    <source>
        <dbReference type="Proteomes" id="UP000325577"/>
    </source>
</evidence>
<feature type="region of interest" description="Disordered" evidence="1">
    <location>
        <begin position="1"/>
        <end position="25"/>
    </location>
</feature>
<evidence type="ECO:0000313" key="2">
    <source>
        <dbReference type="EMBL" id="KAA8526060.1"/>
    </source>
</evidence>
<feature type="compositionally biased region" description="Low complexity" evidence="1">
    <location>
        <begin position="8"/>
        <end position="21"/>
    </location>
</feature>
<accession>A0A5J5A6F5</accession>
<keyword evidence="3" id="KW-1185">Reference proteome</keyword>
<evidence type="ECO:0000256" key="1">
    <source>
        <dbReference type="SAM" id="MobiDB-lite"/>
    </source>
</evidence>
<name>A0A5J5A6F5_9ASTE</name>
<dbReference type="PANTHER" id="PTHR34361:SF6">
    <property type="entry name" value="POX DOMAIN-CONTAINING PROTEIN"/>
    <property type="match status" value="1"/>
</dbReference>
<feature type="compositionally biased region" description="Basic and acidic residues" evidence="1">
    <location>
        <begin position="329"/>
        <end position="347"/>
    </location>
</feature>
<dbReference type="AlphaFoldDB" id="A0A5J5A6F5"/>
<feature type="region of interest" description="Disordered" evidence="1">
    <location>
        <begin position="321"/>
        <end position="347"/>
    </location>
</feature>
<sequence length="844" mass="91450">MGERGSKLKLSLSSSGRSTLSPLAPPFTIKRHRQHLPIPDPSSEALFTSPNNPCASVPLQLLQPSIPNLSLEGNSTSSPLTSSVYYYDYFDNYDDDPSPLEARVTTFCLADQAKPYYPQGYPLHGTSPLNVSYGPSDSILVSTETAGGSYRSSNCHSPSYGDPKGSFWQKQENVGGGSSTYSSLQKQEFSAAESSKTWGKTVSLYDNCTHGPGRDDQVRSGGMERINAECFSFLMGNPTVAPTKISTSSVAGLKDVSQLLGLWRPHLTTTLERCFSQNNSCMADPTVTNSSENNSQPTLVFESLSASPTFSALNPLVSENVNSGSSDAVNKEDNSGNKLSSKKEPNATLKTEGKEACYNGSFIDKGKGIKTFISVESSSEHRQESSSGKSISHHAMNTSYMAKSELQVIHSNLLDEITSESHCAEAGSPVEKSPEVFDKPDSDLDSPCWKGTLASCNSPFRVSETLNSHFFDNGLGEGISTLNPLAPQFVPGNAGGRVDYCGNGCFGDNSSSFSMDSTVINASSGEHQLAVAVEAGSCSSKASSVIRTQYFNDIHVTREDSALPNKSNSSSEMKHSHVAQQNLLEDYCTSKGKPVLGASLAASVNGVKDVGQDGSSCEPSCVTDHVFSLPSGVPTELTETFQSASNSLSIPPKIDVQIVVNAMHNLSEFLLQNCSNDLYSLTEHDHDTLRHIINNLCMCIRKSVGQRTPMCKSPQPSISYYPKKPTELLKVTMREAASVSRQHDNVKQKGCFIAFSEKDYKVHDYSSSSAGESGIEKGNNIYQVMDKALKENHQIKEEMHPQALIYKNLWLEAEAALRLLKYKACSLRMKTEIGECNSDKIKHT</sequence>
<protein>
    <submittedName>
        <fullName evidence="2">Uncharacterized protein</fullName>
    </submittedName>
</protein>
<proteinExistence type="predicted"/>
<dbReference type="Proteomes" id="UP000325577">
    <property type="component" value="Linkage Group LG3"/>
</dbReference>
<reference evidence="2 3" key="1">
    <citation type="submission" date="2019-09" db="EMBL/GenBank/DDBJ databases">
        <title>A chromosome-level genome assembly of the Chinese tupelo Nyssa sinensis.</title>
        <authorList>
            <person name="Yang X."/>
            <person name="Kang M."/>
            <person name="Yang Y."/>
            <person name="Xiong H."/>
            <person name="Wang M."/>
            <person name="Zhang Z."/>
            <person name="Wang Z."/>
            <person name="Wu H."/>
            <person name="Ma T."/>
            <person name="Liu J."/>
            <person name="Xi Z."/>
        </authorList>
    </citation>
    <scope>NUCLEOTIDE SEQUENCE [LARGE SCALE GENOMIC DNA]</scope>
    <source>
        <strain evidence="2">J267</strain>
        <tissue evidence="2">Leaf</tissue>
    </source>
</reference>
<dbReference type="PANTHER" id="PTHR34361">
    <property type="entry name" value="OS08G0157800 PROTEIN"/>
    <property type="match status" value="1"/>
</dbReference>
<dbReference type="EMBL" id="CM018046">
    <property type="protein sequence ID" value="KAA8526060.1"/>
    <property type="molecule type" value="Genomic_DNA"/>
</dbReference>
<organism evidence="2 3">
    <name type="scientific">Nyssa sinensis</name>
    <dbReference type="NCBI Taxonomy" id="561372"/>
    <lineage>
        <taxon>Eukaryota</taxon>
        <taxon>Viridiplantae</taxon>
        <taxon>Streptophyta</taxon>
        <taxon>Embryophyta</taxon>
        <taxon>Tracheophyta</taxon>
        <taxon>Spermatophyta</taxon>
        <taxon>Magnoliopsida</taxon>
        <taxon>eudicotyledons</taxon>
        <taxon>Gunneridae</taxon>
        <taxon>Pentapetalae</taxon>
        <taxon>asterids</taxon>
        <taxon>Cornales</taxon>
        <taxon>Nyssaceae</taxon>
        <taxon>Nyssa</taxon>
    </lineage>
</organism>
<gene>
    <name evidence="2" type="ORF">F0562_007840</name>
</gene>